<evidence type="ECO:0000313" key="1">
    <source>
        <dbReference type="EMBL" id="RBP64567.1"/>
    </source>
</evidence>
<organism evidence="1 2">
    <name type="scientific">Brenneria salicis ATCC 15712 = DSM 30166</name>
    <dbReference type="NCBI Taxonomy" id="714314"/>
    <lineage>
        <taxon>Bacteria</taxon>
        <taxon>Pseudomonadati</taxon>
        <taxon>Pseudomonadota</taxon>
        <taxon>Gammaproteobacteria</taxon>
        <taxon>Enterobacterales</taxon>
        <taxon>Pectobacteriaceae</taxon>
        <taxon>Brenneria</taxon>
    </lineage>
</organism>
<evidence type="ECO:0000313" key="2">
    <source>
        <dbReference type="Proteomes" id="UP000253046"/>
    </source>
</evidence>
<gene>
    <name evidence="1" type="ORF">DES54_10756</name>
</gene>
<proteinExistence type="predicted"/>
<name>A0A366I788_9GAMM</name>
<dbReference type="AlphaFoldDB" id="A0A366I788"/>
<protein>
    <submittedName>
        <fullName evidence="1">Uncharacterized protein</fullName>
    </submittedName>
</protein>
<dbReference type="Proteomes" id="UP000253046">
    <property type="component" value="Unassembled WGS sequence"/>
</dbReference>
<reference evidence="1 2" key="1">
    <citation type="submission" date="2018-06" db="EMBL/GenBank/DDBJ databases">
        <title>Genomic Encyclopedia of Type Strains, Phase IV (KMG-IV): sequencing the most valuable type-strain genomes for metagenomic binning, comparative biology and taxonomic classification.</title>
        <authorList>
            <person name="Goeker M."/>
        </authorList>
    </citation>
    <scope>NUCLEOTIDE SEQUENCE [LARGE SCALE GENOMIC DNA]</scope>
    <source>
        <strain evidence="1 2">DSM 30166</strain>
    </source>
</reference>
<comment type="caution">
    <text evidence="1">The sequence shown here is derived from an EMBL/GenBank/DDBJ whole genome shotgun (WGS) entry which is preliminary data.</text>
</comment>
<accession>A0A366I788</accession>
<sequence>MVLALRTIVIDKNKKLLPRRSSNLRNSNVSQRHESLIIGLAPTRW</sequence>
<dbReference type="EMBL" id="QNRY01000007">
    <property type="protein sequence ID" value="RBP64567.1"/>
    <property type="molecule type" value="Genomic_DNA"/>
</dbReference>
<keyword evidence="2" id="KW-1185">Reference proteome</keyword>